<reference evidence="3" key="1">
    <citation type="submission" date="2023-07" db="EMBL/GenBank/DDBJ databases">
        <authorList>
            <consortium name="AG Swart"/>
            <person name="Singh M."/>
            <person name="Singh A."/>
            <person name="Seah K."/>
            <person name="Emmerich C."/>
        </authorList>
    </citation>
    <scope>NUCLEOTIDE SEQUENCE</scope>
    <source>
        <strain evidence="3">DP1</strain>
    </source>
</reference>
<feature type="region of interest" description="Disordered" evidence="2">
    <location>
        <begin position="615"/>
        <end position="650"/>
    </location>
</feature>
<evidence type="ECO:0000256" key="1">
    <source>
        <dbReference type="SAM" id="Coils"/>
    </source>
</evidence>
<evidence type="ECO:0000313" key="4">
    <source>
        <dbReference type="Proteomes" id="UP001295684"/>
    </source>
</evidence>
<comment type="caution">
    <text evidence="3">The sequence shown here is derived from an EMBL/GenBank/DDBJ whole genome shotgun (WGS) entry which is preliminary data.</text>
</comment>
<dbReference type="EMBL" id="CAMPGE010009955">
    <property type="protein sequence ID" value="CAI2368814.1"/>
    <property type="molecule type" value="Genomic_DNA"/>
</dbReference>
<dbReference type="AlphaFoldDB" id="A0AAD1XA68"/>
<dbReference type="Proteomes" id="UP001295684">
    <property type="component" value="Unassembled WGS sequence"/>
</dbReference>
<feature type="coiled-coil region" evidence="1">
    <location>
        <begin position="428"/>
        <end position="455"/>
    </location>
</feature>
<feature type="compositionally biased region" description="Polar residues" evidence="2">
    <location>
        <begin position="628"/>
        <end position="639"/>
    </location>
</feature>
<gene>
    <name evidence="3" type="ORF">ECRASSUSDP1_LOCUS10110</name>
</gene>
<proteinExistence type="predicted"/>
<keyword evidence="1" id="KW-0175">Coiled coil</keyword>
<evidence type="ECO:0000256" key="2">
    <source>
        <dbReference type="SAM" id="MobiDB-lite"/>
    </source>
</evidence>
<protein>
    <submittedName>
        <fullName evidence="3">Uncharacterized protein</fullName>
    </submittedName>
</protein>
<feature type="compositionally biased region" description="Basic and acidic residues" evidence="2">
    <location>
        <begin position="156"/>
        <end position="177"/>
    </location>
</feature>
<name>A0AAD1XA68_EUPCR</name>
<accession>A0AAD1XA68</accession>
<organism evidence="3 4">
    <name type="scientific">Euplotes crassus</name>
    <dbReference type="NCBI Taxonomy" id="5936"/>
    <lineage>
        <taxon>Eukaryota</taxon>
        <taxon>Sar</taxon>
        <taxon>Alveolata</taxon>
        <taxon>Ciliophora</taxon>
        <taxon>Intramacronucleata</taxon>
        <taxon>Spirotrichea</taxon>
        <taxon>Hypotrichia</taxon>
        <taxon>Euplotida</taxon>
        <taxon>Euplotidae</taxon>
        <taxon>Moneuplotes</taxon>
    </lineage>
</organism>
<feature type="region of interest" description="Disordered" evidence="2">
    <location>
        <begin position="151"/>
        <end position="214"/>
    </location>
</feature>
<evidence type="ECO:0000313" key="3">
    <source>
        <dbReference type="EMBL" id="CAI2368814.1"/>
    </source>
</evidence>
<keyword evidence="4" id="KW-1185">Reference proteome</keyword>
<sequence length="968" mass="113088">MHVYTMLNDQCVFKSTYFLQELICIDFLCANKVYFYEGLYSHRFVKNLQSLFLISLACSSFQKVRASFLQVIKMRINKARINFEYCSISFNNILGRLVLFDRKNLEIKRFYEISLNRFLNRGVICKFSSCTYSFIGLILQEYMKERTENMGNMSNNEKEESLDIDKNSDKISSKENLQKQNLSSCKVMEQSKESSHKNIAPMQTPASSSENSISIPSKFPAQFQSNAFINFDDSSETTSENDPVGNLPSKPGLTAFIKAKSVEPKSSKNTLSLCEEGADKVNILIDKKISNEIRLVTGEPPNQGPEKSNMKPMVINSKRKMYHTSKSNVFSMVNKEINEKDLRDYKQIIPQPSTTIKINKKQGKKPVKIQLRKNSLSIPKFEPGDISSGLSDIKKSYIPDFGYKNQLEFTRQQGWEIVLDFISKYPRREKTANTISDLLQQKEMMKERRKEVVKNKSFIRFINQPEDRKSNYPIIERMIDIREDFENFYSEFVEFSREFFILKGRIKAHHQQKVKRRVKKLLEWNDMHASKKNNIGDSTHILSIISANAPPRDSSSESSVNTKRKKIMQIEHQMSRKFDEYYFKHKKVPIKFPTKRNLTNQALSSNKSILKMESEMWDDENSNKESEFGSSSGQDNPRNSPVKKMKETIKSPPKKKIFSQKITINPLKIYRRDFKQDTLEPFLAAQSAYMKNLVQNFQRMIALLKTQNCPKKSTENTQKDQDKVGQHTNDIKISELINSFSVSRLEGSIQSFMNQTVQKLNEIFGERQSELKYFKENLSRLLSSYKTINSPKQVFSQRRKRRCRKVEISRNFGNQYQAIKMKPSLMSQRIRNFVKLNFSKEENLRRKIKKVKRIYCNDYLSKTSARRKRNIMYKKDLRSNLFTPPSTRHQTMTPFTAMSKEEHGSKKMVHQYISEYEEISPKMSTIKKSCAKDFRFPASRNIKNRGCQNYFSPKNDGTNQESFLFKSK</sequence>